<name>A0A2T6BCM8_9RHOB</name>
<comment type="caution">
    <text evidence="1">The sequence shown here is derived from an EMBL/GenBank/DDBJ whole genome shotgun (WGS) entry which is preliminary data.</text>
</comment>
<organism evidence="1 2">
    <name type="scientific">Litoreibacter ponti</name>
    <dbReference type="NCBI Taxonomy" id="1510457"/>
    <lineage>
        <taxon>Bacteria</taxon>
        <taxon>Pseudomonadati</taxon>
        <taxon>Pseudomonadota</taxon>
        <taxon>Alphaproteobacteria</taxon>
        <taxon>Rhodobacterales</taxon>
        <taxon>Roseobacteraceae</taxon>
        <taxon>Litoreibacter</taxon>
    </lineage>
</organism>
<protein>
    <submittedName>
        <fullName evidence="1">Uncharacterized protein</fullName>
    </submittedName>
</protein>
<accession>A0A2T6BCM8</accession>
<evidence type="ECO:0000313" key="2">
    <source>
        <dbReference type="Proteomes" id="UP000243978"/>
    </source>
</evidence>
<evidence type="ECO:0000313" key="1">
    <source>
        <dbReference type="EMBL" id="PTX53794.1"/>
    </source>
</evidence>
<dbReference type="AlphaFoldDB" id="A0A2T6BCM8"/>
<gene>
    <name evidence="1" type="ORF">C8N43_3837</name>
</gene>
<sequence length="393" mass="43686">MRISVLLHLIVSISLLTLSFLLVTGKVSTSGLYRAYQQVSSGVVGRSAVPDHSVTATASISPLEGYTYAGQLDARITFTGASGVETVFDLHYPSDYNAFHDGFGPLWLANWRSDAPNNPQVTPVLGNSCLQTINGENLAPSLRYQTGYKEYIVCRVLDEEGQDAPRVYDISKATPAVIGVIWANRNHQPIDYPRERCVAEARIWSTEVAKPGDRFMACVFVVDEEPQQIEIFAFELTERSMVEVGGDGEAWSRVAVATREASRLVQYRLMQGWLDDPQAHDAAVERAYAHIAANLDQAVPTRLSRFESVELRDGIIDLTFSAKNSAEMFRVRDNSPNGEERQLYQNVRNMLCGSDERAALLAFQENEITFVYEVNGSNGQPITPYGWFTNLPC</sequence>
<dbReference type="Proteomes" id="UP000243978">
    <property type="component" value="Unassembled WGS sequence"/>
</dbReference>
<keyword evidence="2" id="KW-1185">Reference proteome</keyword>
<dbReference type="EMBL" id="QBKS01000003">
    <property type="protein sequence ID" value="PTX53794.1"/>
    <property type="molecule type" value="Genomic_DNA"/>
</dbReference>
<proteinExistence type="predicted"/>
<reference evidence="1 2" key="1">
    <citation type="submission" date="2018-04" db="EMBL/GenBank/DDBJ databases">
        <title>Genomic Encyclopedia of Archaeal and Bacterial Type Strains, Phase II (KMG-II): from individual species to whole genera.</title>
        <authorList>
            <person name="Goeker M."/>
        </authorList>
    </citation>
    <scope>NUCLEOTIDE SEQUENCE [LARGE SCALE GENOMIC DNA]</scope>
    <source>
        <strain evidence="1 2">DSM 100977</strain>
    </source>
</reference>